<dbReference type="PROSITE" id="PS01033">
    <property type="entry name" value="GLOBIN"/>
    <property type="match status" value="1"/>
</dbReference>
<dbReference type="Gene3D" id="1.10.490.10">
    <property type="entry name" value="Globins"/>
    <property type="match status" value="1"/>
</dbReference>
<evidence type="ECO:0000256" key="5">
    <source>
        <dbReference type="RuleBase" id="RU000356"/>
    </source>
</evidence>
<accession>A0ABN3W8C9</accession>
<comment type="similarity">
    <text evidence="5">Belongs to the globin family.</text>
</comment>
<dbReference type="PANTHER" id="PTHR43396">
    <property type="entry name" value="FLAVOHEMOPROTEIN"/>
    <property type="match status" value="1"/>
</dbReference>
<keyword evidence="5" id="KW-0813">Transport</keyword>
<gene>
    <name evidence="7" type="ORF">GCM10010517_71400</name>
</gene>
<evidence type="ECO:0000259" key="6">
    <source>
        <dbReference type="PROSITE" id="PS01033"/>
    </source>
</evidence>
<dbReference type="EMBL" id="BAAAVI010000081">
    <property type="protein sequence ID" value="GAA2905231.1"/>
    <property type="molecule type" value="Genomic_DNA"/>
</dbReference>
<evidence type="ECO:0000256" key="1">
    <source>
        <dbReference type="ARBA" id="ARBA00022617"/>
    </source>
</evidence>
<reference evidence="7 8" key="1">
    <citation type="journal article" date="2019" name="Int. J. Syst. Evol. Microbiol.">
        <title>The Global Catalogue of Microorganisms (GCM) 10K type strain sequencing project: providing services to taxonomists for standard genome sequencing and annotation.</title>
        <authorList>
            <consortium name="The Broad Institute Genomics Platform"/>
            <consortium name="The Broad Institute Genome Sequencing Center for Infectious Disease"/>
            <person name="Wu L."/>
            <person name="Ma J."/>
        </authorList>
    </citation>
    <scope>NUCLEOTIDE SEQUENCE [LARGE SCALE GENOMIC DNA]</scope>
    <source>
        <strain evidence="7 8">JCM 6242</strain>
    </source>
</reference>
<dbReference type="Pfam" id="PF00042">
    <property type="entry name" value="Globin"/>
    <property type="match status" value="1"/>
</dbReference>
<name>A0ABN3W8C9_9ACTN</name>
<dbReference type="PANTHER" id="PTHR43396:SF3">
    <property type="entry name" value="FLAVOHEMOPROTEIN"/>
    <property type="match status" value="1"/>
</dbReference>
<keyword evidence="3" id="KW-0479">Metal-binding</keyword>
<organism evidence="7 8">
    <name type="scientific">Streptosporangium fragile</name>
    <dbReference type="NCBI Taxonomy" id="46186"/>
    <lineage>
        <taxon>Bacteria</taxon>
        <taxon>Bacillati</taxon>
        <taxon>Actinomycetota</taxon>
        <taxon>Actinomycetes</taxon>
        <taxon>Streptosporangiales</taxon>
        <taxon>Streptosporangiaceae</taxon>
        <taxon>Streptosporangium</taxon>
    </lineage>
</organism>
<dbReference type="InterPro" id="IPR009050">
    <property type="entry name" value="Globin-like_sf"/>
</dbReference>
<evidence type="ECO:0000256" key="3">
    <source>
        <dbReference type="ARBA" id="ARBA00022723"/>
    </source>
</evidence>
<keyword evidence="2 5" id="KW-0561">Oxygen transport</keyword>
<protein>
    <recommendedName>
        <fullName evidence="6">Globin domain-containing protein</fullName>
    </recommendedName>
</protein>
<feature type="domain" description="Globin" evidence="6">
    <location>
        <begin position="1"/>
        <end position="134"/>
    </location>
</feature>
<keyword evidence="8" id="KW-1185">Reference proteome</keyword>
<dbReference type="Proteomes" id="UP001500831">
    <property type="component" value="Unassembled WGS sequence"/>
</dbReference>
<sequence length="147" mass="16402">MMPEQVAIVLAGVDRLRPRMEEVADDFYARLFARHPELRPLFSADIALQRRKFADELELIVRAIPDFGSFVERARHLGARHAAHGVRVASYAQVRAVLFEAIGQALGDDWTEETEAAWGSAYTLITETMLLGAARPATRGTLRGRGR</sequence>
<dbReference type="RefSeq" id="WP_344980765.1">
    <property type="nucleotide sequence ID" value="NZ_BAAAVI010000081.1"/>
</dbReference>
<evidence type="ECO:0000313" key="8">
    <source>
        <dbReference type="Proteomes" id="UP001500831"/>
    </source>
</evidence>
<proteinExistence type="inferred from homology"/>
<dbReference type="SUPFAM" id="SSF46458">
    <property type="entry name" value="Globin-like"/>
    <property type="match status" value="1"/>
</dbReference>
<keyword evidence="1 5" id="KW-0349">Heme</keyword>
<dbReference type="InterPro" id="IPR000971">
    <property type="entry name" value="Globin"/>
</dbReference>
<keyword evidence="4" id="KW-0408">Iron</keyword>
<evidence type="ECO:0000313" key="7">
    <source>
        <dbReference type="EMBL" id="GAA2905231.1"/>
    </source>
</evidence>
<comment type="caution">
    <text evidence="7">The sequence shown here is derived from an EMBL/GenBank/DDBJ whole genome shotgun (WGS) entry which is preliminary data.</text>
</comment>
<evidence type="ECO:0000256" key="2">
    <source>
        <dbReference type="ARBA" id="ARBA00022621"/>
    </source>
</evidence>
<evidence type="ECO:0000256" key="4">
    <source>
        <dbReference type="ARBA" id="ARBA00023004"/>
    </source>
</evidence>
<dbReference type="InterPro" id="IPR012292">
    <property type="entry name" value="Globin/Proto"/>
</dbReference>